<sequence>MCLPGSTSEDCSACIKTRSDGLIQSCANQTEAYSWPGLIGRMIDAASTEKSTTSSSNNHYIADVANWTSFSKIYALVQCTPDLSPGDCDYCLRESVIKDYQSCCGLKQGVLDMRPSCLFRWELYPFFKAFDNISVASPPPPPLAARDHPLLIRPVLSTMELFFGGGENYSTELKMNVGDTDISAAHSSQYDFKTIEAATNKFSSSNKLGEGGFGEVYKGKLSNGTEVAVERFGTRDKRVQERGCSCVKTATQESEYAMHGQYSMKSDVYSFGVLVLEIISGKKNSAVYQMDETSTAGNLVTNVVFLPNFTILFLNSKRVCFNFSFDQESSGLSTMAWNVFKFCTALRALGSIMILFVIGIIGFTYYALVLVNYGPSLLLGGLDSFIALLVLALFHFLLVMLLWSYFSVVVTDPGGVPPGWRPELDIEKGDGNEAAIAEASPLSVGDSSSHIFYTFLETTVVAVSLFPAFLVFFTDGDDEITVSLGSLAATFIAFILNIAFALSVLGFLIMHIMLVARNTTTIEAYEKYTTPNSPYDLGRKANFEQVFGRDKMYWFVPLYTEEDMKRLPALGGLDFRSRLEESEPLHFGKMQGGGRDPFNSGGPFGGPFGSPFGGGFGGPNNGPPNLMSNFFGGRDPFDDPFFTQPFGGGMFQSSFFGPTMDPFAGMRPPSSGFIENHQQPPQPRRSHGPIIEEIDSDDEGEGGGDKEKKVRLGKHGRSSNETETEDARAEERRNRQMQNMNANAMVNNGQWQPQTRSYSFESSTVTYGGHDGKYYTSSKTRRTGSDGLTLEESKEANTATREAAHRISRGLHNKGHTVARKLNSNGRVDTTQTLHNLNEDELADFEQSWSGNARMHLPGSSGFFGSGIANREQPMSLPSTDPSSSSRARAESSRRPKAAMNFRGHGRN</sequence>
<dbReference type="Pfam" id="PF01657">
    <property type="entry name" value="Stress-antifung"/>
    <property type="match status" value="1"/>
</dbReference>
<dbReference type="InterPro" id="IPR011009">
    <property type="entry name" value="Kinase-like_dom_sf"/>
</dbReference>
<evidence type="ECO:0000256" key="1">
    <source>
        <dbReference type="ARBA" id="ARBA00004496"/>
    </source>
</evidence>
<keyword evidence="6" id="KW-0677">Repeat</keyword>
<protein>
    <recommendedName>
        <fullName evidence="9">Gnk2-homologous domain-containing protein</fullName>
    </recommendedName>
</protein>
<keyword evidence="3" id="KW-0963">Cytoplasm</keyword>
<dbReference type="InterPro" id="IPR038408">
    <property type="entry name" value="GNK2_sf"/>
</dbReference>
<keyword evidence="11" id="KW-1185">Reference proteome</keyword>
<dbReference type="PANTHER" id="PTHR13105">
    <property type="entry name" value="MYELOID LEUKEMIA FACTOR"/>
    <property type="match status" value="1"/>
</dbReference>
<feature type="region of interest" description="Disordered" evidence="7">
    <location>
        <begin position="586"/>
        <end position="608"/>
    </location>
</feature>
<dbReference type="Pfam" id="PF10248">
    <property type="entry name" value="Mlf1IP"/>
    <property type="match status" value="1"/>
</dbReference>
<keyword evidence="8" id="KW-1133">Transmembrane helix</keyword>
<dbReference type="Gene3D" id="3.30.200.20">
    <property type="entry name" value="Phosphorylase Kinase, domain 1"/>
    <property type="match status" value="1"/>
</dbReference>
<comment type="caution">
    <text evidence="10">The sequence shown here is derived from an EMBL/GenBank/DDBJ whole genome shotgun (WGS) entry which is preliminary data.</text>
</comment>
<evidence type="ECO:0000259" key="9">
    <source>
        <dbReference type="PROSITE" id="PS51473"/>
    </source>
</evidence>
<feature type="transmembrane region" description="Helical" evidence="8">
    <location>
        <begin position="348"/>
        <end position="373"/>
    </location>
</feature>
<dbReference type="Proteomes" id="UP000824890">
    <property type="component" value="Unassembled WGS sequence"/>
</dbReference>
<evidence type="ECO:0000313" key="11">
    <source>
        <dbReference type="Proteomes" id="UP000824890"/>
    </source>
</evidence>
<dbReference type="Gene3D" id="1.10.510.10">
    <property type="entry name" value="Transferase(Phosphotransferase) domain 1"/>
    <property type="match status" value="1"/>
</dbReference>
<keyword evidence="5" id="KW-0732">Signal</keyword>
<dbReference type="CDD" id="cd23509">
    <property type="entry name" value="Gnk2-like"/>
    <property type="match status" value="1"/>
</dbReference>
<evidence type="ECO:0000313" key="10">
    <source>
        <dbReference type="EMBL" id="KAH0870993.1"/>
    </source>
</evidence>
<evidence type="ECO:0000256" key="2">
    <source>
        <dbReference type="ARBA" id="ARBA00008332"/>
    </source>
</evidence>
<feature type="compositionally biased region" description="Acidic residues" evidence="7">
    <location>
        <begin position="692"/>
        <end position="702"/>
    </location>
</feature>
<dbReference type="InterPro" id="IPR019376">
    <property type="entry name" value="Myeloid_leukemia_factor"/>
</dbReference>
<keyword evidence="4" id="KW-0597">Phosphoprotein</keyword>
<evidence type="ECO:0000256" key="6">
    <source>
        <dbReference type="ARBA" id="ARBA00022737"/>
    </source>
</evidence>
<keyword evidence="8" id="KW-0472">Membrane</keyword>
<evidence type="ECO:0000256" key="5">
    <source>
        <dbReference type="ARBA" id="ARBA00022729"/>
    </source>
</evidence>
<evidence type="ECO:0000256" key="7">
    <source>
        <dbReference type="SAM" id="MobiDB-lite"/>
    </source>
</evidence>
<feature type="domain" description="Gnk2-homologous" evidence="9">
    <location>
        <begin position="20"/>
        <end position="126"/>
    </location>
</feature>
<dbReference type="Gene3D" id="3.30.430.20">
    <property type="entry name" value="Gnk2 domain, C-X8-C-X2-C motif"/>
    <property type="match status" value="1"/>
</dbReference>
<dbReference type="InterPro" id="IPR002902">
    <property type="entry name" value="GNK2"/>
</dbReference>
<evidence type="ECO:0000256" key="4">
    <source>
        <dbReference type="ARBA" id="ARBA00022553"/>
    </source>
</evidence>
<comment type="subcellular location">
    <subcellularLocation>
        <location evidence="1">Cytoplasm</location>
    </subcellularLocation>
</comment>
<dbReference type="EMBL" id="JAGKQM010000017">
    <property type="protein sequence ID" value="KAH0870993.1"/>
    <property type="molecule type" value="Genomic_DNA"/>
</dbReference>
<feature type="region of interest" description="Disordered" evidence="7">
    <location>
        <begin position="659"/>
        <end position="733"/>
    </location>
</feature>
<evidence type="ECO:0000256" key="8">
    <source>
        <dbReference type="SAM" id="Phobius"/>
    </source>
</evidence>
<dbReference type="PROSITE" id="PS51473">
    <property type="entry name" value="GNK2"/>
    <property type="match status" value="1"/>
</dbReference>
<comment type="similarity">
    <text evidence="2">Belongs to the MLF family.</text>
</comment>
<reference evidence="10 11" key="1">
    <citation type="submission" date="2021-05" db="EMBL/GenBank/DDBJ databases">
        <title>Genome Assembly of Synthetic Allotetraploid Brassica napus Reveals Homoeologous Exchanges between Subgenomes.</title>
        <authorList>
            <person name="Davis J.T."/>
        </authorList>
    </citation>
    <scope>NUCLEOTIDE SEQUENCE [LARGE SCALE GENOMIC DNA]</scope>
    <source>
        <strain evidence="11">cv. Da-Ae</strain>
        <tissue evidence="10">Seedling</tissue>
    </source>
</reference>
<feature type="region of interest" description="Disordered" evidence="7">
    <location>
        <begin position="776"/>
        <end position="797"/>
    </location>
</feature>
<feature type="transmembrane region" description="Helical" evidence="8">
    <location>
        <begin position="385"/>
        <end position="406"/>
    </location>
</feature>
<evidence type="ECO:0000256" key="3">
    <source>
        <dbReference type="ARBA" id="ARBA00022490"/>
    </source>
</evidence>
<feature type="compositionally biased region" description="Low complexity" evidence="7">
    <location>
        <begin position="874"/>
        <end position="887"/>
    </location>
</feature>
<organism evidence="10 11">
    <name type="scientific">Brassica napus</name>
    <name type="common">Rape</name>
    <dbReference type="NCBI Taxonomy" id="3708"/>
    <lineage>
        <taxon>Eukaryota</taxon>
        <taxon>Viridiplantae</taxon>
        <taxon>Streptophyta</taxon>
        <taxon>Embryophyta</taxon>
        <taxon>Tracheophyta</taxon>
        <taxon>Spermatophyta</taxon>
        <taxon>Magnoliopsida</taxon>
        <taxon>eudicotyledons</taxon>
        <taxon>Gunneridae</taxon>
        <taxon>Pentapetalae</taxon>
        <taxon>rosids</taxon>
        <taxon>malvids</taxon>
        <taxon>Brassicales</taxon>
        <taxon>Brassicaceae</taxon>
        <taxon>Brassiceae</taxon>
        <taxon>Brassica</taxon>
    </lineage>
</organism>
<name>A0ABQ7YRY9_BRANA</name>
<dbReference type="SUPFAM" id="SSF56112">
    <property type="entry name" value="Protein kinase-like (PK-like)"/>
    <property type="match status" value="1"/>
</dbReference>
<gene>
    <name evidence="10" type="ORF">HID58_078015</name>
</gene>
<proteinExistence type="inferred from homology"/>
<keyword evidence="8" id="KW-0812">Transmembrane</keyword>
<feature type="region of interest" description="Disordered" evidence="7">
    <location>
        <begin position="863"/>
        <end position="908"/>
    </location>
</feature>
<feature type="transmembrane region" description="Helical" evidence="8">
    <location>
        <begin position="485"/>
        <end position="514"/>
    </location>
</feature>
<accession>A0ABQ7YRY9</accession>
<feature type="transmembrane region" description="Helical" evidence="8">
    <location>
        <begin position="451"/>
        <end position="473"/>
    </location>
</feature>